<dbReference type="EMBL" id="UNOZ01000013">
    <property type="protein sequence ID" value="SYX89443.1"/>
    <property type="molecule type" value="Genomic_DNA"/>
</dbReference>
<dbReference type="InterPro" id="IPR024078">
    <property type="entry name" value="LmbE-like_dom_sf"/>
</dbReference>
<dbReference type="RefSeq" id="WP_119139798.1">
    <property type="nucleotide sequence ID" value="NZ_CBCSFL010000048.1"/>
</dbReference>
<proteinExistence type="predicted"/>
<dbReference type="Gene3D" id="3.40.50.10320">
    <property type="entry name" value="LmbE-like"/>
    <property type="match status" value="1"/>
</dbReference>
<dbReference type="SUPFAM" id="SSF102588">
    <property type="entry name" value="LmbE-like"/>
    <property type="match status" value="1"/>
</dbReference>
<sequence length="211" mass="24047">MFLDERPILVLAPHTDDGELGCGATISKLTSLGHQVHYVAFCSCDESLPKEFEPGSLRRELLDATEVLGIPADNVTVHNFTVRKLSYSRQDVLEELVRLNRNLNPQLVFCPTVDDLHQDHAVIAQEALRAFKTKTVLGYEIPWNNIEFHANYLVTVTERDLETKIAALRMYTSQKHRPYFSERFLRAHAHSRGVTIGAEYAEAFTLYRAVY</sequence>
<evidence type="ECO:0000313" key="2">
    <source>
        <dbReference type="Proteomes" id="UP000263595"/>
    </source>
</evidence>
<dbReference type="Pfam" id="PF02585">
    <property type="entry name" value="PIG-L"/>
    <property type="match status" value="1"/>
</dbReference>
<name>A0A383RRQ7_9PSED</name>
<dbReference type="OrthoDB" id="9790023at2"/>
<evidence type="ECO:0000313" key="1">
    <source>
        <dbReference type="EMBL" id="SYX89443.1"/>
    </source>
</evidence>
<dbReference type="PANTHER" id="PTHR12993:SF11">
    <property type="entry name" value="N-ACETYLGLUCOSAMINYL-PHOSPHATIDYLINOSITOL DE-N-ACETYLASE"/>
    <property type="match status" value="1"/>
</dbReference>
<dbReference type="InterPro" id="IPR003737">
    <property type="entry name" value="GlcNAc_PI_deacetylase-related"/>
</dbReference>
<protein>
    <submittedName>
        <fullName evidence="1">LmbE family protein</fullName>
    </submittedName>
</protein>
<dbReference type="GO" id="GO:0016811">
    <property type="term" value="F:hydrolase activity, acting on carbon-nitrogen (but not peptide) bonds, in linear amides"/>
    <property type="evidence" value="ECO:0007669"/>
    <property type="project" value="TreeGrafter"/>
</dbReference>
<reference evidence="2" key="1">
    <citation type="submission" date="2018-08" db="EMBL/GenBank/DDBJ databases">
        <authorList>
            <person name="Blom J."/>
        </authorList>
    </citation>
    <scope>NUCLEOTIDE SEQUENCE [LARGE SCALE GENOMIC DNA]</scope>
    <source>
        <strain evidence="2">CCOS 865</strain>
    </source>
</reference>
<accession>A0A383RRQ7</accession>
<keyword evidence="2" id="KW-1185">Reference proteome</keyword>
<organism evidence="1 2">
    <name type="scientific">Pseudomonas reidholzensis</name>
    <dbReference type="NCBI Taxonomy" id="1785162"/>
    <lineage>
        <taxon>Bacteria</taxon>
        <taxon>Pseudomonadati</taxon>
        <taxon>Pseudomonadota</taxon>
        <taxon>Gammaproteobacteria</taxon>
        <taxon>Pseudomonadales</taxon>
        <taxon>Pseudomonadaceae</taxon>
        <taxon>Pseudomonas</taxon>
    </lineage>
</organism>
<gene>
    <name evidence="1" type="ORF">CCOS865_01696</name>
</gene>
<dbReference type="AlphaFoldDB" id="A0A383RRQ7"/>
<dbReference type="Proteomes" id="UP000263595">
    <property type="component" value="Unassembled WGS sequence"/>
</dbReference>
<dbReference type="PANTHER" id="PTHR12993">
    <property type="entry name" value="N-ACETYLGLUCOSAMINYL-PHOSPHATIDYLINOSITOL DE-N-ACETYLASE-RELATED"/>
    <property type="match status" value="1"/>
</dbReference>